<evidence type="ECO:0000256" key="2">
    <source>
        <dbReference type="ARBA" id="ARBA00022670"/>
    </source>
</evidence>
<evidence type="ECO:0000313" key="7">
    <source>
        <dbReference type="Proteomes" id="UP000504844"/>
    </source>
</evidence>
<dbReference type="AlphaFoldDB" id="A0A6M8SS60"/>
<feature type="domain" description="Peptidase S49" evidence="5">
    <location>
        <begin position="137"/>
        <end position="282"/>
    </location>
</feature>
<dbReference type="InterPro" id="IPR002142">
    <property type="entry name" value="Peptidase_S49"/>
</dbReference>
<accession>A0A6M8SS60</accession>
<dbReference type="CDD" id="cd07022">
    <property type="entry name" value="S49_Sppa_36K_type"/>
    <property type="match status" value="1"/>
</dbReference>
<name>A0A6M8SS60_9NEIS</name>
<keyword evidence="2" id="KW-0645">Protease</keyword>
<proteinExistence type="inferred from homology"/>
<dbReference type="InterPro" id="IPR033855">
    <property type="entry name" value="Protein_C"/>
</dbReference>
<evidence type="ECO:0000313" key="6">
    <source>
        <dbReference type="EMBL" id="QKJ68035.1"/>
    </source>
</evidence>
<dbReference type="SUPFAM" id="SSF52096">
    <property type="entry name" value="ClpP/crotonase"/>
    <property type="match status" value="1"/>
</dbReference>
<evidence type="ECO:0000256" key="3">
    <source>
        <dbReference type="ARBA" id="ARBA00022801"/>
    </source>
</evidence>
<evidence type="ECO:0000256" key="4">
    <source>
        <dbReference type="ARBA" id="ARBA00022825"/>
    </source>
</evidence>
<keyword evidence="4" id="KW-0720">Serine protease</keyword>
<keyword evidence="3" id="KW-0378">Hydrolase</keyword>
<dbReference type="PANTHER" id="PTHR33209:SF1">
    <property type="entry name" value="PEPTIDASE S49 DOMAIN-CONTAINING PROTEIN"/>
    <property type="match status" value="1"/>
</dbReference>
<protein>
    <submittedName>
        <fullName evidence="6">S49 family peptidase</fullName>
    </submittedName>
</protein>
<evidence type="ECO:0000259" key="5">
    <source>
        <dbReference type="Pfam" id="PF01343"/>
    </source>
</evidence>
<organism evidence="6 7">
    <name type="scientific">Deefgea piscis</name>
    <dbReference type="NCBI Taxonomy" id="2739061"/>
    <lineage>
        <taxon>Bacteria</taxon>
        <taxon>Pseudomonadati</taxon>
        <taxon>Pseudomonadota</taxon>
        <taxon>Betaproteobacteria</taxon>
        <taxon>Neisseriales</taxon>
        <taxon>Chitinibacteraceae</taxon>
        <taxon>Deefgea</taxon>
    </lineage>
</organism>
<gene>
    <name evidence="6" type="ORF">HQN60_15625</name>
</gene>
<dbReference type="RefSeq" id="WP_173534536.1">
    <property type="nucleotide sequence ID" value="NZ_CP054143.1"/>
</dbReference>
<sequence length="420" mass="43215">MKTLPHLIGQLYNTPLMLTLDKAEELHMAMNLALSGGLPTKAMSDGFAPSAGPAGERKPYAMAGNGVAIIPVMGPLLQRGGWMDALCGMTSYDRVAALVDSAMRDRDVNAVLLEVDSPGGSVAGLFTLTARLKAMGEQKPIWTYANEGAFSAAYAIAGATQKIYLPSTAMVGSIGVIAMHVDQSQRDKAQGLSYTPIFAGDKKAAGNSHSPLDDATRADMQREVGRLYGMFVDHVAEGRQLDRQAVIDTQAGLLNADDAVTGRFADGIASIEETVQMLSDAAKPQSVVFNLKGNSMSQPENTVTAAQLASAEQAAAASAKTAERSRISAILDLPQAQGREALARKLAMTTDMPADAVAGLLEVAPAAAVTPATPAANSGKPDFAAAMADLGNPAVGAGGGDASAATTAEAMAKQILTAGV</sequence>
<dbReference type="Pfam" id="PF01343">
    <property type="entry name" value="Peptidase_S49"/>
    <property type="match status" value="1"/>
</dbReference>
<dbReference type="Gene3D" id="3.90.226.10">
    <property type="entry name" value="2-enoyl-CoA Hydratase, Chain A, domain 1"/>
    <property type="match status" value="1"/>
</dbReference>
<dbReference type="GO" id="GO:0006508">
    <property type="term" value="P:proteolysis"/>
    <property type="evidence" value="ECO:0007669"/>
    <property type="project" value="UniProtKB-KW"/>
</dbReference>
<dbReference type="GO" id="GO:0008236">
    <property type="term" value="F:serine-type peptidase activity"/>
    <property type="evidence" value="ECO:0007669"/>
    <property type="project" value="UniProtKB-KW"/>
</dbReference>
<dbReference type="KEGG" id="dee:HQN60_15625"/>
<reference evidence="6 7" key="1">
    <citation type="submission" date="2020-05" db="EMBL/GenBank/DDBJ databases">
        <title>Complete genome sequence of Deefgea sp. D17.</title>
        <authorList>
            <person name="Bae J.-W."/>
            <person name="Han J.E."/>
        </authorList>
    </citation>
    <scope>NUCLEOTIDE SEQUENCE [LARGE SCALE GENOMIC DNA]</scope>
    <source>
        <strain evidence="6 7">D17</strain>
    </source>
</reference>
<dbReference type="InterPro" id="IPR029045">
    <property type="entry name" value="ClpP/crotonase-like_dom_sf"/>
</dbReference>
<dbReference type="PANTHER" id="PTHR33209">
    <property type="entry name" value="PROTEASE 4"/>
    <property type="match status" value="1"/>
</dbReference>
<comment type="similarity">
    <text evidence="1">Belongs to the peptidase S49 family.</text>
</comment>
<evidence type="ECO:0000256" key="1">
    <source>
        <dbReference type="ARBA" id="ARBA00008683"/>
    </source>
</evidence>
<dbReference type="Proteomes" id="UP000504844">
    <property type="component" value="Chromosome"/>
</dbReference>
<keyword evidence="7" id="KW-1185">Reference proteome</keyword>
<dbReference type="EMBL" id="CP054143">
    <property type="protein sequence ID" value="QKJ68035.1"/>
    <property type="molecule type" value="Genomic_DNA"/>
</dbReference>